<evidence type="ECO:0000313" key="2">
    <source>
        <dbReference type="EMBL" id="KAF5837161.1"/>
    </source>
</evidence>
<keyword evidence="3" id="KW-1185">Reference proteome</keyword>
<feature type="transmembrane region" description="Helical" evidence="1">
    <location>
        <begin position="20"/>
        <end position="39"/>
    </location>
</feature>
<keyword evidence="1" id="KW-0812">Transmembrane</keyword>
<sequence>MAADALGDRCGGAAQRMRGVAIAPVLWFLVMMVRSAVLVQRLLMRLETGAGELFGEQGSVCGSFAMVQSAVTVQ</sequence>
<evidence type="ECO:0000256" key="1">
    <source>
        <dbReference type="SAM" id="Phobius"/>
    </source>
</evidence>
<evidence type="ECO:0000313" key="3">
    <source>
        <dbReference type="Proteomes" id="UP000815325"/>
    </source>
</evidence>
<comment type="caution">
    <text evidence="2">The sequence shown here is derived from an EMBL/GenBank/DDBJ whole genome shotgun (WGS) entry which is preliminary data.</text>
</comment>
<name>A0ABQ7GRC0_DUNSA</name>
<reference evidence="2" key="1">
    <citation type="submission" date="2017-08" db="EMBL/GenBank/DDBJ databases">
        <authorList>
            <person name="Polle J.E."/>
            <person name="Barry K."/>
            <person name="Cushman J."/>
            <person name="Schmutz J."/>
            <person name="Tran D."/>
            <person name="Hathwaick L.T."/>
            <person name="Yim W.C."/>
            <person name="Jenkins J."/>
            <person name="Mckie-Krisberg Z.M."/>
            <person name="Prochnik S."/>
            <person name="Lindquist E."/>
            <person name="Dockter R.B."/>
            <person name="Adam C."/>
            <person name="Molina H."/>
            <person name="Bunkerborg J."/>
            <person name="Jin E."/>
            <person name="Buchheim M."/>
            <person name="Magnuson J."/>
        </authorList>
    </citation>
    <scope>NUCLEOTIDE SEQUENCE</scope>
    <source>
        <strain evidence="2">CCAP 19/18</strain>
    </source>
</reference>
<dbReference type="EMBL" id="MU069626">
    <property type="protein sequence ID" value="KAF5837161.1"/>
    <property type="molecule type" value="Genomic_DNA"/>
</dbReference>
<protein>
    <recommendedName>
        <fullName evidence="4">Encoded protein</fullName>
    </recommendedName>
</protein>
<evidence type="ECO:0008006" key="4">
    <source>
        <dbReference type="Google" id="ProtNLM"/>
    </source>
</evidence>
<keyword evidence="1" id="KW-0472">Membrane</keyword>
<dbReference type="Proteomes" id="UP000815325">
    <property type="component" value="Unassembled WGS sequence"/>
</dbReference>
<proteinExistence type="predicted"/>
<organism evidence="2 3">
    <name type="scientific">Dunaliella salina</name>
    <name type="common">Green alga</name>
    <name type="synonym">Protococcus salinus</name>
    <dbReference type="NCBI Taxonomy" id="3046"/>
    <lineage>
        <taxon>Eukaryota</taxon>
        <taxon>Viridiplantae</taxon>
        <taxon>Chlorophyta</taxon>
        <taxon>core chlorophytes</taxon>
        <taxon>Chlorophyceae</taxon>
        <taxon>CS clade</taxon>
        <taxon>Chlamydomonadales</taxon>
        <taxon>Dunaliellaceae</taxon>
        <taxon>Dunaliella</taxon>
    </lineage>
</organism>
<keyword evidence="1" id="KW-1133">Transmembrane helix</keyword>
<gene>
    <name evidence="2" type="ORF">DUNSADRAFT_4782</name>
</gene>
<accession>A0ABQ7GRC0</accession>